<reference evidence="2" key="1">
    <citation type="submission" date="2022-11" db="UniProtKB">
        <authorList>
            <consortium name="WormBaseParasite"/>
        </authorList>
    </citation>
    <scope>IDENTIFICATION</scope>
</reference>
<name>A0A915HPX0_ROMCU</name>
<protein>
    <submittedName>
        <fullName evidence="2">Uncharacterized protein</fullName>
    </submittedName>
</protein>
<dbReference type="Proteomes" id="UP000887565">
    <property type="component" value="Unplaced"/>
</dbReference>
<accession>A0A915HPX0</accession>
<sequence>MGTNSNTVPSEISSENGNLTVIRLSGHKKSSSLKPKIFTLIDQNYIMLMTMMTIYSQQQY</sequence>
<evidence type="ECO:0000313" key="2">
    <source>
        <dbReference type="WBParaSite" id="nRc.2.0.1.t03556-RA"/>
    </source>
</evidence>
<dbReference type="WBParaSite" id="nRc.2.0.1.t03556-RA">
    <property type="protein sequence ID" value="nRc.2.0.1.t03556-RA"/>
    <property type="gene ID" value="nRc.2.0.1.g03556"/>
</dbReference>
<proteinExistence type="predicted"/>
<evidence type="ECO:0000313" key="1">
    <source>
        <dbReference type="Proteomes" id="UP000887565"/>
    </source>
</evidence>
<organism evidence="1 2">
    <name type="scientific">Romanomermis culicivorax</name>
    <name type="common">Nematode worm</name>
    <dbReference type="NCBI Taxonomy" id="13658"/>
    <lineage>
        <taxon>Eukaryota</taxon>
        <taxon>Metazoa</taxon>
        <taxon>Ecdysozoa</taxon>
        <taxon>Nematoda</taxon>
        <taxon>Enoplea</taxon>
        <taxon>Dorylaimia</taxon>
        <taxon>Mermithida</taxon>
        <taxon>Mermithoidea</taxon>
        <taxon>Mermithidae</taxon>
        <taxon>Romanomermis</taxon>
    </lineage>
</organism>
<keyword evidence="1" id="KW-1185">Reference proteome</keyword>
<dbReference type="AlphaFoldDB" id="A0A915HPX0"/>